<dbReference type="EMBL" id="JAPQKN010000004">
    <property type="protein sequence ID" value="KAJ5160355.1"/>
    <property type="molecule type" value="Genomic_DNA"/>
</dbReference>
<reference evidence="1" key="1">
    <citation type="submission" date="2022-11" db="EMBL/GenBank/DDBJ databases">
        <authorList>
            <person name="Petersen C."/>
        </authorList>
    </citation>
    <scope>NUCLEOTIDE SEQUENCE</scope>
    <source>
        <strain evidence="1">IBT 26290</strain>
    </source>
</reference>
<dbReference type="RefSeq" id="XP_056541913.1">
    <property type="nucleotide sequence ID" value="XM_056689484.1"/>
</dbReference>
<gene>
    <name evidence="1" type="ORF">N7482_007359</name>
</gene>
<evidence type="ECO:0000313" key="2">
    <source>
        <dbReference type="Proteomes" id="UP001149163"/>
    </source>
</evidence>
<sequence length="69" mass="7678">MCSSLTSITFELKTREPKLIPAQFKPPFNKMGSILLLTYYNDCGQFVFKNNPGRPISETSPLLQGAPAE</sequence>
<evidence type="ECO:0000313" key="1">
    <source>
        <dbReference type="EMBL" id="KAJ5160355.1"/>
    </source>
</evidence>
<reference evidence="1" key="2">
    <citation type="journal article" date="2023" name="IMA Fungus">
        <title>Comparative genomic study of the Penicillium genus elucidates a diverse pangenome and 15 lateral gene transfer events.</title>
        <authorList>
            <person name="Petersen C."/>
            <person name="Sorensen T."/>
            <person name="Nielsen M.R."/>
            <person name="Sondergaard T.E."/>
            <person name="Sorensen J.L."/>
            <person name="Fitzpatrick D.A."/>
            <person name="Frisvad J.C."/>
            <person name="Nielsen K.L."/>
        </authorList>
    </citation>
    <scope>NUCLEOTIDE SEQUENCE</scope>
    <source>
        <strain evidence="1">IBT 26290</strain>
    </source>
</reference>
<dbReference type="AlphaFoldDB" id="A0A9W9LJS6"/>
<dbReference type="Proteomes" id="UP001149163">
    <property type="component" value="Unassembled WGS sequence"/>
</dbReference>
<organism evidence="1 2">
    <name type="scientific">Penicillium canariense</name>
    <dbReference type="NCBI Taxonomy" id="189055"/>
    <lineage>
        <taxon>Eukaryota</taxon>
        <taxon>Fungi</taxon>
        <taxon>Dikarya</taxon>
        <taxon>Ascomycota</taxon>
        <taxon>Pezizomycotina</taxon>
        <taxon>Eurotiomycetes</taxon>
        <taxon>Eurotiomycetidae</taxon>
        <taxon>Eurotiales</taxon>
        <taxon>Aspergillaceae</taxon>
        <taxon>Penicillium</taxon>
    </lineage>
</organism>
<comment type="caution">
    <text evidence="1">The sequence shown here is derived from an EMBL/GenBank/DDBJ whole genome shotgun (WGS) entry which is preliminary data.</text>
</comment>
<proteinExistence type="predicted"/>
<dbReference type="GeneID" id="81428660"/>
<protein>
    <submittedName>
        <fullName evidence="1">Uncharacterized protein</fullName>
    </submittedName>
</protein>
<name>A0A9W9LJS6_9EURO</name>
<keyword evidence="2" id="KW-1185">Reference proteome</keyword>
<accession>A0A9W9LJS6</accession>